<feature type="binding site" evidence="9">
    <location>
        <begin position="635"/>
        <end position="642"/>
    </location>
    <ligand>
        <name>ATP</name>
        <dbReference type="ChEBI" id="CHEBI:30616"/>
    </ligand>
</feature>
<dbReference type="InterPro" id="IPR016151">
    <property type="entry name" value="DNA_mismatch_repair_MutS_N"/>
</dbReference>
<dbReference type="GO" id="GO:0005829">
    <property type="term" value="C:cytosol"/>
    <property type="evidence" value="ECO:0007669"/>
    <property type="project" value="TreeGrafter"/>
</dbReference>
<dbReference type="PIRSF" id="PIRSF037677">
    <property type="entry name" value="DNA_mis_repair_Msh6"/>
    <property type="match status" value="1"/>
</dbReference>
<dbReference type="InterPro" id="IPR027417">
    <property type="entry name" value="P-loop_NTPase"/>
</dbReference>
<evidence type="ECO:0000259" key="12">
    <source>
        <dbReference type="PROSITE" id="PS00486"/>
    </source>
</evidence>
<evidence type="ECO:0000256" key="5">
    <source>
        <dbReference type="ARBA" id="ARBA00022840"/>
    </source>
</evidence>
<dbReference type="NCBIfam" id="NF003810">
    <property type="entry name" value="PRK05399.1"/>
    <property type="match status" value="1"/>
</dbReference>
<dbReference type="InterPro" id="IPR036187">
    <property type="entry name" value="DNA_mismatch_repair_MutS_sf"/>
</dbReference>
<accession>A0AAQ3QXE6</accession>
<dbReference type="InterPro" id="IPR007695">
    <property type="entry name" value="DNA_mismatch_repair_MutS-lik_N"/>
</dbReference>
<dbReference type="SUPFAM" id="SSF52540">
    <property type="entry name" value="P-loop containing nucleoside triphosphate hydrolases"/>
    <property type="match status" value="1"/>
</dbReference>
<dbReference type="Pfam" id="PF00488">
    <property type="entry name" value="MutS_V"/>
    <property type="match status" value="1"/>
</dbReference>
<evidence type="ECO:0000256" key="8">
    <source>
        <dbReference type="ARBA" id="ARBA00024647"/>
    </source>
</evidence>
<keyword evidence="7 9" id="KW-0234">DNA repair</keyword>
<dbReference type="NCBIfam" id="TIGR01070">
    <property type="entry name" value="mutS1"/>
    <property type="match status" value="1"/>
</dbReference>
<dbReference type="PROSITE" id="PS00486">
    <property type="entry name" value="DNA_MISMATCH_REPAIR_2"/>
    <property type="match status" value="1"/>
</dbReference>
<evidence type="ECO:0000256" key="9">
    <source>
        <dbReference type="HAMAP-Rule" id="MF_00096"/>
    </source>
</evidence>
<dbReference type="AlphaFoldDB" id="A0AAQ3QXE6"/>
<protein>
    <recommendedName>
        <fullName evidence="2 9">DNA mismatch repair protein MutS</fullName>
    </recommendedName>
</protein>
<dbReference type="PANTHER" id="PTHR11361">
    <property type="entry name" value="DNA MISMATCH REPAIR PROTEIN MUTS FAMILY MEMBER"/>
    <property type="match status" value="1"/>
</dbReference>
<dbReference type="SUPFAM" id="SSF53150">
    <property type="entry name" value="DNA repair protein MutS, domain II"/>
    <property type="match status" value="1"/>
</dbReference>
<dbReference type="GO" id="GO:0005524">
    <property type="term" value="F:ATP binding"/>
    <property type="evidence" value="ECO:0007669"/>
    <property type="project" value="UniProtKB-UniRule"/>
</dbReference>
<evidence type="ECO:0000256" key="1">
    <source>
        <dbReference type="ARBA" id="ARBA00006271"/>
    </source>
</evidence>
<gene>
    <name evidence="9 13" type="primary">mutS</name>
    <name evidence="13" type="ORF">RZN69_07715</name>
</gene>
<dbReference type="Pfam" id="PF01624">
    <property type="entry name" value="MutS_I"/>
    <property type="match status" value="1"/>
</dbReference>
<dbReference type="Gene3D" id="3.40.50.300">
    <property type="entry name" value="P-loop containing nucleotide triphosphate hydrolases"/>
    <property type="match status" value="1"/>
</dbReference>
<keyword evidence="14" id="KW-1185">Reference proteome</keyword>
<dbReference type="SUPFAM" id="SSF55271">
    <property type="entry name" value="DNA repair protein MutS, domain I"/>
    <property type="match status" value="1"/>
</dbReference>
<reference evidence="13 14" key="1">
    <citation type="submission" date="2023-10" db="EMBL/GenBank/DDBJ databases">
        <title>Rubellicoccus peritrichatus gen. nov., sp. nov., isolated from an algae of coral reef tank.</title>
        <authorList>
            <person name="Luo J."/>
        </authorList>
    </citation>
    <scope>NUCLEOTIDE SEQUENCE [LARGE SCALE GENOMIC DNA]</scope>
    <source>
        <strain evidence="13 14">CR14</strain>
    </source>
</reference>
<name>A0AAQ3QXE6_9BACT</name>
<dbReference type="GO" id="GO:0006298">
    <property type="term" value="P:mismatch repair"/>
    <property type="evidence" value="ECO:0007669"/>
    <property type="project" value="UniProtKB-UniRule"/>
</dbReference>
<keyword evidence="5 9" id="KW-0067">ATP-binding</keyword>
<dbReference type="InterPro" id="IPR007860">
    <property type="entry name" value="DNA_mmatch_repair_MutS_con_dom"/>
</dbReference>
<dbReference type="Pfam" id="PF05190">
    <property type="entry name" value="MutS_IV"/>
    <property type="match status" value="1"/>
</dbReference>
<dbReference type="InterPro" id="IPR007861">
    <property type="entry name" value="DNA_mismatch_repair_MutS_clamp"/>
</dbReference>
<dbReference type="SUPFAM" id="SSF48334">
    <property type="entry name" value="DNA repair protein MutS, domain III"/>
    <property type="match status" value="1"/>
</dbReference>
<dbReference type="GO" id="GO:0003684">
    <property type="term" value="F:damaged DNA binding"/>
    <property type="evidence" value="ECO:0007669"/>
    <property type="project" value="UniProtKB-UniRule"/>
</dbReference>
<evidence type="ECO:0000256" key="7">
    <source>
        <dbReference type="ARBA" id="ARBA00023204"/>
    </source>
</evidence>
<dbReference type="SMART" id="SM00534">
    <property type="entry name" value="MUTSac"/>
    <property type="match status" value="1"/>
</dbReference>
<evidence type="ECO:0000256" key="4">
    <source>
        <dbReference type="ARBA" id="ARBA00022763"/>
    </source>
</evidence>
<sequence>MSKKPAKKETPMMQQYWRYRGEVPEDALLLFRLGDFYEMFHADAEEGARILGITLTQRSGYPMAGIPYHAALSYIPKLLAAGKKVAIVDQVETPQPGKLVKRELTRILTPGTTLEEHQLDANKNHYLLALTSDKKGFHASWLDLSTGDFRIASEENPSALMPLFTSLDPREILLPETVSAGWAHREELRTWHEEFDYFCGTHAVTYQPDYQFEAAAGARSVLDALKVHNLQGFGIEGTHPALASAGAIITYATDTLCSPPQNLRKLSLYRSGESLLLDPATLRNLEVFQSAQHTRQGSLIDAVDATATAAGARLLERWLAAPRLDLEELKRRQQAVQDFLEEPGLSSRVHDSLKTIRDIGRILGRLQNRIRNPRELGGIRDTLDALPGIRETLGEFVGSIAEALRGRVEPFDELRELLDSALNAELPSQISDGGIIKEGYDEERDRLLDLSRNSKQWLADLETRERERTGIEKMKVKYNGAFGYFFEVSKSNLSKVPDDFIRRQTLVNAERFVTEELQNKEREILSADEKSLAREEELFRELVEKILEHADALQDTASALAEIDLFIGWSQIAREWDFCRPELDAESILEIEAGRHPVVEQMMRRDYEGFSGSQSFVPNDTWLSTGEEQIALITGPNMAGKSTYIRQIALIVLLAQVGCWVPAKRARIGLVDRIFSRVGASDELARGNSTFMVEMNETANILNNATERSLIILDEIGRGTSTYDGLSIAWAVIEHLHGETKKGPRTLFATHYHELTQLETSLSRLRNFHVSVKEWNDEIIFVRQVLPGAADRSYGIQVARLAGLPNTVIDRAKTILEELETEGEARPSILEEEAPPKKKAKKAAKVKKEAKQPIAVEQRAAEPAAEIETNREGQLSLF</sequence>
<comment type="function">
    <text evidence="8 9">This protein is involved in the repair of mismatches in DNA. It is possible that it carries out the mismatch recognition step. This protein has a weak ATPase activity.</text>
</comment>
<dbReference type="Pfam" id="PF05192">
    <property type="entry name" value="MutS_III"/>
    <property type="match status" value="1"/>
</dbReference>
<keyword evidence="4 9" id="KW-0227">DNA damage</keyword>
<dbReference type="InterPro" id="IPR036678">
    <property type="entry name" value="MutS_con_dom_sf"/>
</dbReference>
<dbReference type="InterPro" id="IPR005748">
    <property type="entry name" value="DNA_mismatch_repair_MutS"/>
</dbReference>
<evidence type="ECO:0000256" key="11">
    <source>
        <dbReference type="SAM" id="MobiDB-lite"/>
    </source>
</evidence>
<dbReference type="FunFam" id="3.40.50.300:FF:000870">
    <property type="entry name" value="MutS protein homolog 4"/>
    <property type="match status" value="1"/>
</dbReference>
<dbReference type="PANTHER" id="PTHR11361:SF34">
    <property type="entry name" value="DNA MISMATCH REPAIR PROTEIN MSH1, MITOCHONDRIAL"/>
    <property type="match status" value="1"/>
</dbReference>
<comment type="similarity">
    <text evidence="1 9 10">Belongs to the DNA mismatch repair MutS family.</text>
</comment>
<dbReference type="RefSeq" id="WP_317835511.1">
    <property type="nucleotide sequence ID" value="NZ_CP136920.1"/>
</dbReference>
<feature type="domain" description="DNA mismatch repair proteins mutS family" evidence="12">
    <location>
        <begin position="709"/>
        <end position="725"/>
    </location>
</feature>
<organism evidence="13 14">
    <name type="scientific">Rubellicoccus peritrichatus</name>
    <dbReference type="NCBI Taxonomy" id="3080537"/>
    <lineage>
        <taxon>Bacteria</taxon>
        <taxon>Pseudomonadati</taxon>
        <taxon>Verrucomicrobiota</taxon>
        <taxon>Opitutia</taxon>
        <taxon>Puniceicoccales</taxon>
        <taxon>Cerasicoccaceae</taxon>
        <taxon>Rubellicoccus</taxon>
    </lineage>
</organism>
<evidence type="ECO:0000256" key="10">
    <source>
        <dbReference type="RuleBase" id="RU003756"/>
    </source>
</evidence>
<keyword evidence="3 9" id="KW-0547">Nucleotide-binding</keyword>
<dbReference type="GO" id="GO:0140664">
    <property type="term" value="F:ATP-dependent DNA damage sensor activity"/>
    <property type="evidence" value="ECO:0007669"/>
    <property type="project" value="InterPro"/>
</dbReference>
<proteinExistence type="inferred from homology"/>
<dbReference type="Gene3D" id="3.30.420.110">
    <property type="entry name" value="MutS, connector domain"/>
    <property type="match status" value="1"/>
</dbReference>
<dbReference type="InterPro" id="IPR017261">
    <property type="entry name" value="DNA_mismatch_repair_MutS/MSH"/>
</dbReference>
<evidence type="ECO:0000313" key="13">
    <source>
        <dbReference type="EMBL" id="WOO42977.1"/>
    </source>
</evidence>
<dbReference type="KEGG" id="puo:RZN69_07715"/>
<evidence type="ECO:0000313" key="14">
    <source>
        <dbReference type="Proteomes" id="UP001304300"/>
    </source>
</evidence>
<feature type="region of interest" description="Disordered" evidence="11">
    <location>
        <begin position="823"/>
        <end position="878"/>
    </location>
</feature>
<evidence type="ECO:0000256" key="6">
    <source>
        <dbReference type="ARBA" id="ARBA00023125"/>
    </source>
</evidence>
<dbReference type="Gene3D" id="1.10.1420.10">
    <property type="match status" value="2"/>
</dbReference>
<keyword evidence="6 9" id="KW-0238">DNA-binding</keyword>
<dbReference type="InterPro" id="IPR007696">
    <property type="entry name" value="DNA_mismatch_repair_MutS_core"/>
</dbReference>
<dbReference type="Proteomes" id="UP001304300">
    <property type="component" value="Chromosome"/>
</dbReference>
<dbReference type="HAMAP" id="MF_00096">
    <property type="entry name" value="MutS"/>
    <property type="match status" value="1"/>
</dbReference>
<dbReference type="InterPro" id="IPR000432">
    <property type="entry name" value="DNA_mismatch_repair_MutS_C"/>
</dbReference>
<dbReference type="GO" id="GO:0030983">
    <property type="term" value="F:mismatched DNA binding"/>
    <property type="evidence" value="ECO:0007669"/>
    <property type="project" value="InterPro"/>
</dbReference>
<dbReference type="InterPro" id="IPR045076">
    <property type="entry name" value="MutS"/>
</dbReference>
<dbReference type="EMBL" id="CP136920">
    <property type="protein sequence ID" value="WOO42977.1"/>
    <property type="molecule type" value="Genomic_DNA"/>
</dbReference>
<evidence type="ECO:0000256" key="2">
    <source>
        <dbReference type="ARBA" id="ARBA00021982"/>
    </source>
</evidence>
<dbReference type="CDD" id="cd03284">
    <property type="entry name" value="ABC_MutS1"/>
    <property type="match status" value="1"/>
</dbReference>
<dbReference type="Gene3D" id="3.40.1170.10">
    <property type="entry name" value="DNA repair protein MutS, domain I"/>
    <property type="match status" value="1"/>
</dbReference>
<dbReference type="SMART" id="SM00533">
    <property type="entry name" value="MUTSd"/>
    <property type="match status" value="1"/>
</dbReference>
<dbReference type="Pfam" id="PF05188">
    <property type="entry name" value="MutS_II"/>
    <property type="match status" value="1"/>
</dbReference>
<evidence type="ECO:0000256" key="3">
    <source>
        <dbReference type="ARBA" id="ARBA00022741"/>
    </source>
</evidence>